<dbReference type="InterPro" id="IPR035211">
    <property type="entry name" value="DUF5325"/>
</dbReference>
<evidence type="ECO:0000313" key="3">
    <source>
        <dbReference type="Proteomes" id="UP000001401"/>
    </source>
</evidence>
<dbReference type="Pfam" id="PF17259">
    <property type="entry name" value="DUF5325"/>
    <property type="match status" value="1"/>
</dbReference>
<accession>E6TUL8</accession>
<dbReference type="AlphaFoldDB" id="E6TUL8"/>
<evidence type="ECO:0000313" key="2">
    <source>
        <dbReference type="EMBL" id="ADU30908.1"/>
    </source>
</evidence>
<sequence length="67" mass="7253" precursor="true">MQTFNWVLFSLAILGTTGLLGIGFGIAMPNTIVIICSIILTILSVVTGFSLKRKMYNKEEGLSKSNS</sequence>
<feature type="transmembrane region" description="Helical" evidence="1">
    <location>
        <begin position="32"/>
        <end position="51"/>
    </location>
</feature>
<proteinExistence type="predicted"/>
<dbReference type="EMBL" id="CP002394">
    <property type="protein sequence ID" value="ADU30908.1"/>
    <property type="molecule type" value="Genomic_DNA"/>
</dbReference>
<reference evidence="2 3" key="1">
    <citation type="submission" date="2010-12" db="EMBL/GenBank/DDBJ databases">
        <title>Complete sequence of Bacillus cellulosilyticus DSM 2522.</title>
        <authorList>
            <consortium name="US DOE Joint Genome Institute"/>
            <person name="Lucas S."/>
            <person name="Copeland A."/>
            <person name="Lapidus A."/>
            <person name="Cheng J.-F."/>
            <person name="Bruce D."/>
            <person name="Goodwin L."/>
            <person name="Pitluck S."/>
            <person name="Chertkov O."/>
            <person name="Detter J.C."/>
            <person name="Han C."/>
            <person name="Tapia R."/>
            <person name="Land M."/>
            <person name="Hauser L."/>
            <person name="Jeffries C."/>
            <person name="Kyrpides N."/>
            <person name="Ivanova N."/>
            <person name="Mikhailova N."/>
            <person name="Brumm P."/>
            <person name="Mead D."/>
            <person name="Woyke T."/>
        </authorList>
    </citation>
    <scope>NUCLEOTIDE SEQUENCE [LARGE SCALE GENOMIC DNA]</scope>
    <source>
        <strain evidence="3">ATCC 21833 / DSM 2522 / FERM P-1141 / JCM 9156 / N-4</strain>
    </source>
</reference>
<dbReference type="RefSeq" id="WP_013489241.1">
    <property type="nucleotide sequence ID" value="NC_014829.1"/>
</dbReference>
<organism evidence="2 3">
    <name type="scientific">Evansella cellulosilytica (strain ATCC 21833 / DSM 2522 / FERM P-1141 / JCM 9156 / N-4)</name>
    <name type="common">Bacillus cellulosilyticus</name>
    <dbReference type="NCBI Taxonomy" id="649639"/>
    <lineage>
        <taxon>Bacteria</taxon>
        <taxon>Bacillati</taxon>
        <taxon>Bacillota</taxon>
        <taxon>Bacilli</taxon>
        <taxon>Bacillales</taxon>
        <taxon>Bacillaceae</taxon>
        <taxon>Evansella</taxon>
    </lineage>
</organism>
<dbReference type="KEGG" id="bco:Bcell_2653"/>
<gene>
    <name evidence="2" type="ordered locus">Bcell_2653</name>
</gene>
<keyword evidence="1" id="KW-1133">Transmembrane helix</keyword>
<evidence type="ECO:0000256" key="1">
    <source>
        <dbReference type="SAM" id="Phobius"/>
    </source>
</evidence>
<protein>
    <submittedName>
        <fullName evidence="2">Uncharacterized protein</fullName>
    </submittedName>
</protein>
<feature type="transmembrane region" description="Helical" evidence="1">
    <location>
        <begin position="7"/>
        <end position="26"/>
    </location>
</feature>
<name>E6TUL8_EVAC2</name>
<dbReference type="HOGENOM" id="CLU_2803411_0_0_9"/>
<keyword evidence="3" id="KW-1185">Reference proteome</keyword>
<dbReference type="Proteomes" id="UP000001401">
    <property type="component" value="Chromosome"/>
</dbReference>
<keyword evidence="1" id="KW-0472">Membrane</keyword>
<keyword evidence="1" id="KW-0812">Transmembrane</keyword>